<dbReference type="RefSeq" id="YP_009162553.1">
    <property type="nucleotide sequence ID" value="NC_027707.1"/>
</dbReference>
<accession>A0A0H4Y1D3</accession>
<reference evidence="2 3" key="1">
    <citation type="journal article" date="2015" name="J. Virol.">
        <title>Salmon gill poxvirus, the deepest representative of the Chordopoxvirinae.</title>
        <authorList>
            <person name="Gjessing M.C."/>
            <person name="Yutin N."/>
            <person name="Tengs T."/>
            <person name="Senkevich T."/>
            <person name="Koonin E.V."/>
            <person name="Ronning H.P."/>
            <person name="Alarson M."/>
            <person name="Ylving S."/>
            <person name="Lie K.-I."/>
            <person name="Saure B."/>
            <person name="Tran L."/>
            <person name="Moss B."/>
            <person name="Dale O.B."/>
        </authorList>
    </citation>
    <scope>NUCLEOTIDE SEQUENCE [LARGE SCALE GENOMIC DNA]</scope>
    <source>
        <strain evidence="2">2012-04-F277-L3G</strain>
    </source>
</reference>
<protein>
    <submittedName>
        <fullName evidence="2">Uncharacterized protein</fullName>
    </submittedName>
</protein>
<proteinExistence type="predicted"/>
<feature type="compositionally biased region" description="Pro residues" evidence="1">
    <location>
        <begin position="404"/>
        <end position="416"/>
    </location>
</feature>
<evidence type="ECO:0000313" key="3">
    <source>
        <dbReference type="Proteomes" id="UP000105007"/>
    </source>
</evidence>
<dbReference type="EMBL" id="KT159937">
    <property type="protein sequence ID" value="AKR04305.1"/>
    <property type="molecule type" value="Genomic_DNA"/>
</dbReference>
<gene>
    <name evidence="2" type="ORF">SGPV181</name>
</gene>
<feature type="region of interest" description="Disordered" evidence="1">
    <location>
        <begin position="372"/>
        <end position="421"/>
    </location>
</feature>
<name>A0A0H4Y1D3_9POXV</name>
<dbReference type="Proteomes" id="UP000105007">
    <property type="component" value="Segment"/>
</dbReference>
<dbReference type="KEGG" id="vg:25392348"/>
<dbReference type="GeneID" id="25392348"/>
<organism evidence="2 3">
    <name type="scientific">Salmon gill poxvirus</name>
    <dbReference type="NCBI Taxonomy" id="1680908"/>
    <lineage>
        <taxon>Viruses</taxon>
        <taxon>Varidnaviria</taxon>
        <taxon>Bamfordvirae</taxon>
        <taxon>Nucleocytoviricota</taxon>
        <taxon>Pokkesviricetes</taxon>
        <taxon>Chitovirales</taxon>
        <taxon>Poxviridae</taxon>
        <taxon>Chordopoxvirinae</taxon>
        <taxon>Salmonpoxvirus</taxon>
        <taxon>Salmonpoxvirus gillpox</taxon>
        <taxon>Salmon gillpox virus</taxon>
    </lineage>
</organism>
<keyword evidence="3" id="KW-1185">Reference proteome</keyword>
<evidence type="ECO:0000313" key="2">
    <source>
        <dbReference type="EMBL" id="AKR04305.1"/>
    </source>
</evidence>
<evidence type="ECO:0000256" key="1">
    <source>
        <dbReference type="SAM" id="MobiDB-lite"/>
    </source>
</evidence>
<feature type="compositionally biased region" description="Basic residues" evidence="1">
    <location>
        <begin position="384"/>
        <end position="400"/>
    </location>
</feature>
<sequence length="553" mass="63717">MAMYNHLKKKLDLTFDQCSVQDIEKSIHGKLFFYHVTGGSQNVKNLKECINNLAINTAELSSNFWPNEFFTNNKKLLQTRVPFSCVICYPDLVDDQTIINLEEILTYLGSNDNFDTCVIYQGLSDVKTMKYVKRCRGIYFITDKPSNFTTSNKRINYNVCASYRNSIRRSSSVMDLKDFSKKEIPIMDYLWKKTLSEEYEDDLTKDIAATLKDIEIKSTQLEQEEKSINLHPVVKHTIPIRHESVIIQDLEVPKPIRQKVASNWFETMTGFGKPKNTVCTKIHKFDSDLISFTLDKNKSISLMNLTPYYNNTLFDQEITEVINVPIVPVMKPSPVKATQVKPSPVKATQVKVTPEKPAVNFISFLSDLKNKVTKKNNKPNPIARGKKMNRSITRSKKNKRVKEVPPPPKEVPPPPKKLSNDEIDELIKITYTDQTHDLEKFTNSEILLMIEDRDTSENKKDGPDLDNLNYVQKVETMDLEKSDCSELELMNFTTGDNSAENAELEYNEYVASVIDKNNKLKKKNSSNHNFKNAMKKLRENVKLTFDDYNNDYD</sequence>